<comment type="function">
    <text evidence="13">Flavin transferase that catalyzes the transfer of the FMN moiety of FAD and its covalent binding to the hydroxyl group of a threonine residue in a target flavoprotein.</text>
</comment>
<comment type="caution">
    <text evidence="14">The sequence shown here is derived from an EMBL/GenBank/DDBJ whole genome shotgun (WGS) entry which is preliminary data.</text>
</comment>
<reference evidence="15" key="1">
    <citation type="submission" date="2017-05" db="EMBL/GenBank/DDBJ databases">
        <authorList>
            <person name="Barney B.M."/>
        </authorList>
    </citation>
    <scope>NUCLEOTIDE SEQUENCE [LARGE SCALE GENOMIC DNA]</scope>
    <source>
        <strain evidence="15">PSBB022</strain>
    </source>
</reference>
<evidence type="ECO:0000256" key="6">
    <source>
        <dbReference type="ARBA" id="ARBA00022723"/>
    </source>
</evidence>
<keyword evidence="15" id="KW-1185">Reference proteome</keyword>
<keyword evidence="13" id="KW-1003">Cell membrane</keyword>
<evidence type="ECO:0000313" key="14">
    <source>
        <dbReference type="EMBL" id="OZY86365.1"/>
    </source>
</evidence>
<evidence type="ECO:0000256" key="13">
    <source>
        <dbReference type="RuleBase" id="RU363002"/>
    </source>
</evidence>
<name>A0A266Q946_9GAMM</name>
<evidence type="ECO:0000256" key="10">
    <source>
        <dbReference type="ARBA" id="ARBA00048540"/>
    </source>
</evidence>
<keyword evidence="6 11" id="KW-0479">Metal-binding</keyword>
<dbReference type="EMBL" id="NHNI01000001">
    <property type="protein sequence ID" value="OZY86365.1"/>
    <property type="molecule type" value="Genomic_DNA"/>
</dbReference>
<dbReference type="EC" id="2.7.1.180" evidence="2 11"/>
<gene>
    <name evidence="14" type="ORF">CBP51_04880</name>
</gene>
<keyword evidence="7 11" id="KW-0274">FAD</keyword>
<evidence type="ECO:0000313" key="15">
    <source>
        <dbReference type="Proteomes" id="UP000216101"/>
    </source>
</evidence>
<feature type="binding site" evidence="12">
    <location>
        <position position="175"/>
    </location>
    <ligand>
        <name>Mg(2+)</name>
        <dbReference type="ChEBI" id="CHEBI:18420"/>
    </ligand>
</feature>
<comment type="subcellular location">
    <subcellularLocation>
        <location evidence="13">Cell inner membrane</location>
        <topology evidence="13">Lipid-anchor</topology>
        <orientation evidence="13">Periplasmic side</orientation>
    </subcellularLocation>
</comment>
<dbReference type="InterPro" id="IPR003374">
    <property type="entry name" value="ApbE-like_sf"/>
</dbReference>
<dbReference type="InterPro" id="IPR024932">
    <property type="entry name" value="ApbE"/>
</dbReference>
<keyword evidence="4 11" id="KW-0285">Flavoprotein</keyword>
<dbReference type="PIRSF" id="PIRSF006268">
    <property type="entry name" value="ApbE"/>
    <property type="match status" value="1"/>
</dbReference>
<evidence type="ECO:0000256" key="12">
    <source>
        <dbReference type="PIRSR" id="PIRSR006268-2"/>
    </source>
</evidence>
<dbReference type="SUPFAM" id="SSF143631">
    <property type="entry name" value="ApbE-like"/>
    <property type="match status" value="1"/>
</dbReference>
<dbReference type="PANTHER" id="PTHR30040">
    <property type="entry name" value="THIAMINE BIOSYNTHESIS LIPOPROTEIN APBE"/>
    <property type="match status" value="1"/>
</dbReference>
<feature type="binding site" evidence="12">
    <location>
        <position position="296"/>
    </location>
    <ligand>
        <name>Mg(2+)</name>
        <dbReference type="ChEBI" id="CHEBI:18420"/>
    </ligand>
</feature>
<dbReference type="GO" id="GO:0046872">
    <property type="term" value="F:metal ion binding"/>
    <property type="evidence" value="ECO:0007669"/>
    <property type="project" value="UniProtKB-UniRule"/>
</dbReference>
<proteinExistence type="inferred from homology"/>
<feature type="binding site" evidence="12">
    <location>
        <position position="292"/>
    </location>
    <ligand>
        <name>Mg(2+)</name>
        <dbReference type="ChEBI" id="CHEBI:18420"/>
    </ligand>
</feature>
<comment type="catalytic activity">
    <reaction evidence="10 11 13">
        <text>L-threonyl-[protein] + FAD = FMN-L-threonyl-[protein] + AMP + H(+)</text>
        <dbReference type="Rhea" id="RHEA:36847"/>
        <dbReference type="Rhea" id="RHEA-COMP:11060"/>
        <dbReference type="Rhea" id="RHEA-COMP:11061"/>
        <dbReference type="ChEBI" id="CHEBI:15378"/>
        <dbReference type="ChEBI" id="CHEBI:30013"/>
        <dbReference type="ChEBI" id="CHEBI:57692"/>
        <dbReference type="ChEBI" id="CHEBI:74257"/>
        <dbReference type="ChEBI" id="CHEBI:456215"/>
        <dbReference type="EC" id="2.7.1.180"/>
    </reaction>
</comment>
<evidence type="ECO:0000256" key="4">
    <source>
        <dbReference type="ARBA" id="ARBA00022630"/>
    </source>
</evidence>
<comment type="cofactor">
    <cofactor evidence="12">
        <name>Mg(2+)</name>
        <dbReference type="ChEBI" id="CHEBI:18420"/>
    </cofactor>
    <cofactor evidence="12">
        <name>Mn(2+)</name>
        <dbReference type="ChEBI" id="CHEBI:29035"/>
    </cofactor>
    <text evidence="12">Magnesium. Can also use manganese.</text>
</comment>
<evidence type="ECO:0000256" key="1">
    <source>
        <dbReference type="ARBA" id="ARBA00008282"/>
    </source>
</evidence>
<dbReference type="PROSITE" id="PS51257">
    <property type="entry name" value="PROKAR_LIPOPROTEIN"/>
    <property type="match status" value="1"/>
</dbReference>
<protein>
    <recommendedName>
        <fullName evidence="3 11">FAD:protein FMN transferase</fullName>
        <ecNumber evidence="2 11">2.7.1.180</ecNumber>
    </recommendedName>
    <alternativeName>
        <fullName evidence="9 11">Flavin transferase</fullName>
    </alternativeName>
</protein>
<dbReference type="Proteomes" id="UP000216101">
    <property type="component" value="Unassembled WGS sequence"/>
</dbReference>
<evidence type="ECO:0000256" key="7">
    <source>
        <dbReference type="ARBA" id="ARBA00022827"/>
    </source>
</evidence>
<evidence type="ECO:0000256" key="9">
    <source>
        <dbReference type="ARBA" id="ARBA00031306"/>
    </source>
</evidence>
<dbReference type="GO" id="GO:0005886">
    <property type="term" value="C:plasma membrane"/>
    <property type="evidence" value="ECO:0007669"/>
    <property type="project" value="UniProtKB-SubCell"/>
</dbReference>
<keyword evidence="13" id="KW-0472">Membrane</keyword>
<accession>A0A266Q946</accession>
<dbReference type="AlphaFoldDB" id="A0A266Q946"/>
<keyword evidence="5 11" id="KW-0808">Transferase</keyword>
<dbReference type="Pfam" id="PF02424">
    <property type="entry name" value="ApbE"/>
    <property type="match status" value="1"/>
</dbReference>
<keyword evidence="13" id="KW-0449">Lipoprotein</keyword>
<keyword evidence="8 11" id="KW-0460">Magnesium</keyword>
<evidence type="ECO:0000256" key="3">
    <source>
        <dbReference type="ARBA" id="ARBA00016337"/>
    </source>
</evidence>
<dbReference type="Gene3D" id="3.10.520.10">
    <property type="entry name" value="ApbE-like domains"/>
    <property type="match status" value="1"/>
</dbReference>
<keyword evidence="13" id="KW-0997">Cell inner membrane</keyword>
<evidence type="ECO:0000256" key="2">
    <source>
        <dbReference type="ARBA" id="ARBA00011955"/>
    </source>
</evidence>
<sequence>MIMRFLPHLLLVATSFLILSCSKSPEMSKITGYAQGTTYNLTFELPADTNVPLSRIEEAVNEELARIDTVLSNYRDDSQIEQFNDQQSTDPVEVDAEMVELVEIARVIHRASNGCYDLTIKPLFDLWGFKNDVFNPPSDDAIAATLANVGLDNLETVDATHLRKKIPNLRIDVNSIGQGYAVERIVKLLEQYGVHNYLVEIGGELKVQGKKINGEAWRIALEKPLPNERKMHKIVSFDSGKPMSLIGSGTYRHFFDDHGKRYSHILDARSGKPVEHNTVSVTILHPDATLGDAWSTAFSCLGSREGLKVANAENLPVLFIDQEGDKFIETESDALKAITGISFKNP</sequence>
<evidence type="ECO:0000256" key="8">
    <source>
        <dbReference type="ARBA" id="ARBA00022842"/>
    </source>
</evidence>
<evidence type="ECO:0000256" key="11">
    <source>
        <dbReference type="PIRNR" id="PIRNR006268"/>
    </source>
</evidence>
<evidence type="ECO:0000256" key="5">
    <source>
        <dbReference type="ARBA" id="ARBA00022679"/>
    </source>
</evidence>
<comment type="similarity">
    <text evidence="1 11 13">Belongs to the ApbE family.</text>
</comment>
<organism evidence="14 15">
    <name type="scientific">Cellvibrio mixtus</name>
    <dbReference type="NCBI Taxonomy" id="39650"/>
    <lineage>
        <taxon>Bacteria</taxon>
        <taxon>Pseudomonadati</taxon>
        <taxon>Pseudomonadota</taxon>
        <taxon>Gammaproteobacteria</taxon>
        <taxon>Cellvibrionales</taxon>
        <taxon>Cellvibrionaceae</taxon>
        <taxon>Cellvibrio</taxon>
    </lineage>
</organism>
<dbReference type="PANTHER" id="PTHR30040:SF2">
    <property type="entry name" value="FAD:PROTEIN FMN TRANSFERASE"/>
    <property type="match status" value="1"/>
</dbReference>
<dbReference type="GO" id="GO:0016740">
    <property type="term" value="F:transferase activity"/>
    <property type="evidence" value="ECO:0007669"/>
    <property type="project" value="UniProtKB-UniRule"/>
</dbReference>